<feature type="transmembrane region" description="Helical" evidence="1">
    <location>
        <begin position="12"/>
        <end position="27"/>
    </location>
</feature>
<evidence type="ECO:0000313" key="4">
    <source>
        <dbReference type="Proteomes" id="UP001177212"/>
    </source>
</evidence>
<accession>A0ABT9FEL0</accession>
<evidence type="ECO:0000313" key="3">
    <source>
        <dbReference type="EMBL" id="MDP2564921.1"/>
    </source>
</evidence>
<organism evidence="3 4">
    <name type="scientific">Pseudoalteromonas marina</name>
    <dbReference type="NCBI Taxonomy" id="267375"/>
    <lineage>
        <taxon>Bacteria</taxon>
        <taxon>Pseudomonadati</taxon>
        <taxon>Pseudomonadota</taxon>
        <taxon>Gammaproteobacteria</taxon>
        <taxon>Alteromonadales</taxon>
        <taxon>Pseudoalteromonadaceae</taxon>
        <taxon>Pseudoalteromonas</taxon>
    </lineage>
</organism>
<comment type="caution">
    <text evidence="3">The sequence shown here is derived from an EMBL/GenBank/DDBJ whole genome shotgun (WGS) entry which is preliminary data.</text>
</comment>
<proteinExistence type="predicted"/>
<keyword evidence="4" id="KW-1185">Reference proteome</keyword>
<reference evidence="3" key="1">
    <citation type="submission" date="2023-07" db="EMBL/GenBank/DDBJ databases">
        <title>Genome content predicts the carbon catabolic preferences of heterotrophic bacteria.</title>
        <authorList>
            <person name="Gralka M."/>
        </authorList>
    </citation>
    <scope>NUCLEOTIDE SEQUENCE</scope>
    <source>
        <strain evidence="3">4G09</strain>
    </source>
</reference>
<keyword evidence="1" id="KW-1133">Transmembrane helix</keyword>
<dbReference type="EMBL" id="JAUYVT010000007">
    <property type="protein sequence ID" value="MDP2564921.1"/>
    <property type="molecule type" value="Genomic_DNA"/>
</dbReference>
<dbReference type="Pfam" id="PF13239">
    <property type="entry name" value="2TM"/>
    <property type="match status" value="1"/>
</dbReference>
<name>A0ABT9FEL0_9GAMM</name>
<dbReference type="RefSeq" id="WP_305472003.1">
    <property type="nucleotide sequence ID" value="NZ_JAUYVT010000007.1"/>
</dbReference>
<sequence length="59" mass="6650">MNTSTFFENLKRYLAVLALLTVINLITSPNYLWVIWPALGMGIALLKDLLDLNNSKRVG</sequence>
<keyword evidence="1" id="KW-0812">Transmembrane</keyword>
<dbReference type="Proteomes" id="UP001177212">
    <property type="component" value="Unassembled WGS sequence"/>
</dbReference>
<evidence type="ECO:0000256" key="1">
    <source>
        <dbReference type="SAM" id="Phobius"/>
    </source>
</evidence>
<dbReference type="InterPro" id="IPR025698">
    <property type="entry name" value="2TM_dom"/>
</dbReference>
<evidence type="ECO:0000259" key="2">
    <source>
        <dbReference type="Pfam" id="PF13239"/>
    </source>
</evidence>
<protein>
    <submittedName>
        <fullName evidence="3">2TM domain-containing protein</fullName>
    </submittedName>
</protein>
<keyword evidence="1" id="KW-0472">Membrane</keyword>
<feature type="domain" description="2TM" evidence="2">
    <location>
        <begin position="5"/>
        <end position="50"/>
    </location>
</feature>
<gene>
    <name evidence="3" type="ORF">Q8W34_09775</name>
</gene>